<gene>
    <name evidence="2" type="primary">LOC106012490</name>
</gene>
<accession>A0ABM1A565</accession>
<organism evidence="1 2">
    <name type="scientific">Aplysia californica</name>
    <name type="common">California sea hare</name>
    <dbReference type="NCBI Taxonomy" id="6500"/>
    <lineage>
        <taxon>Eukaryota</taxon>
        <taxon>Metazoa</taxon>
        <taxon>Spiralia</taxon>
        <taxon>Lophotrochozoa</taxon>
        <taxon>Mollusca</taxon>
        <taxon>Gastropoda</taxon>
        <taxon>Heterobranchia</taxon>
        <taxon>Euthyneura</taxon>
        <taxon>Tectipleura</taxon>
        <taxon>Aplysiida</taxon>
        <taxon>Aplysioidea</taxon>
        <taxon>Aplysiidae</taxon>
        <taxon>Aplysia</taxon>
    </lineage>
</organism>
<sequence length="145" mass="16589">MQTIKAVQFRLFGKKIVIQFPCLSPSLSSDGWDEYLDSPEPSGQQQTWLPNCVVSLLQDSLVSAFQPIFRPPVLKRERTIVLERREEEEDEEMGAVDMSCNNNNPCDDVTDRAGRFKVVASTDEACVDSQYHVTYKRYLEADTMF</sequence>
<dbReference type="GeneID" id="106012490"/>
<proteinExistence type="predicted"/>
<reference evidence="2" key="1">
    <citation type="submission" date="2025-08" db="UniProtKB">
        <authorList>
            <consortium name="RefSeq"/>
        </authorList>
    </citation>
    <scope>IDENTIFICATION</scope>
</reference>
<keyword evidence="1" id="KW-1185">Reference proteome</keyword>
<dbReference type="RefSeq" id="XP_012941034.1">
    <property type="nucleotide sequence ID" value="XM_013085580.1"/>
</dbReference>
<name>A0ABM1A565_APLCA</name>
<evidence type="ECO:0000313" key="1">
    <source>
        <dbReference type="Proteomes" id="UP000694888"/>
    </source>
</evidence>
<evidence type="ECO:0000313" key="2">
    <source>
        <dbReference type="RefSeq" id="XP_012941034.1"/>
    </source>
</evidence>
<dbReference type="Proteomes" id="UP000694888">
    <property type="component" value="Unplaced"/>
</dbReference>
<protein>
    <submittedName>
        <fullName evidence="2">Uncharacterized protein LOC106012490</fullName>
    </submittedName>
</protein>